<evidence type="ECO:0000313" key="21">
    <source>
        <dbReference type="Proteomes" id="UP001143486"/>
    </source>
</evidence>
<organism evidence="20 21">
    <name type="scientific">Maricaulis virginensis</name>
    <dbReference type="NCBI Taxonomy" id="144022"/>
    <lineage>
        <taxon>Bacteria</taxon>
        <taxon>Pseudomonadati</taxon>
        <taxon>Pseudomonadota</taxon>
        <taxon>Alphaproteobacteria</taxon>
        <taxon>Maricaulales</taxon>
        <taxon>Maricaulaceae</taxon>
        <taxon>Maricaulis</taxon>
    </lineage>
</organism>
<keyword evidence="9" id="KW-0862">Zinc</keyword>
<dbReference type="GO" id="GO:0006260">
    <property type="term" value="P:DNA replication"/>
    <property type="evidence" value="ECO:0007669"/>
    <property type="project" value="InterPro"/>
</dbReference>
<reference evidence="20" key="1">
    <citation type="journal article" date="2014" name="Int. J. Syst. Evol. Microbiol.">
        <title>Complete genome sequence of Corynebacterium casei LMG S-19264T (=DSM 44701T), isolated from a smear-ripened cheese.</title>
        <authorList>
            <consortium name="US DOE Joint Genome Institute (JGI-PGF)"/>
            <person name="Walter F."/>
            <person name="Albersmeier A."/>
            <person name="Kalinowski J."/>
            <person name="Ruckert C."/>
        </authorList>
    </citation>
    <scope>NUCLEOTIDE SEQUENCE</scope>
    <source>
        <strain evidence="20">VKM B-1513</strain>
    </source>
</reference>
<dbReference type="RefSeq" id="WP_271188213.1">
    <property type="nucleotide sequence ID" value="NZ_BSFE01000015.1"/>
</dbReference>
<dbReference type="FunFam" id="3.40.50.300:FF:000156">
    <property type="entry name" value="ATP-dependent DNA helicase recQ"/>
    <property type="match status" value="1"/>
</dbReference>
<dbReference type="Gene3D" id="3.40.50.300">
    <property type="entry name" value="P-loop containing nucleotide triphosphate hydrolases"/>
    <property type="match status" value="2"/>
</dbReference>
<name>A0A9W6MQD9_9PROT</name>
<dbReference type="SMART" id="SM00341">
    <property type="entry name" value="HRDC"/>
    <property type="match status" value="1"/>
</dbReference>
<keyword evidence="13" id="KW-0234">DNA repair</keyword>
<feature type="domain" description="Helicase C-terminal" evidence="19">
    <location>
        <begin position="214"/>
        <end position="364"/>
    </location>
</feature>
<dbReference type="Pfam" id="PF00570">
    <property type="entry name" value="HRDC"/>
    <property type="match status" value="1"/>
</dbReference>
<keyword evidence="6" id="KW-0227">DNA damage</keyword>
<sequence length="598" mass="65283">MSDPRSILQSVFGFDAFRPGQAGIVDHILDGTPTLCVMPTGAGKSLCYQVPALLLDGPTIVVSPLTALMDDQVAALKANGVAAAAIHSGRMREDNVEDWRRFQAGEIKLLYLSPERLMTGRMLAALEPVAPALFVVDEAHCISKWGASFRPEYEQLAALRTRFPGARLAAFTATADAATREDIAAKLFGGGGEIVVHGFDRPNLFLGVEPKAKARAQLLDYLKDRRDVSGIVYCLSRKDTEAIAEVLVAEGYRALPYHAGLDAAVRRENQEIFMAESAVVMVATIAFGMGIDKPDIRYVVHLAMPGSMEAYYQEIGRAGRDGRPAEAMMFFGLSDARMRRQFIDQDGEDDAHKRREHKRLDALLAYCEATRCRRLALLAYFGETGGKPCGNCDVCVDPPQLVDGTREAQILMSAIVRTGQRFGAAHVIDVVRGADTEKIRERGHDQLPTWGVGADRPKPFWQGLVRQCLAGGFLELDIEGFGALKLTPSGDAVLKGRERLEIREITLSRQEKRRQKMTALPDDADIDTGLLAELKGLRKTLAAERNVPAYVVFADATLIEMCRLKPATIDDLGLVKGVGPKKLGEYGAAFLDVIAGRS</sequence>
<dbReference type="Proteomes" id="UP001143486">
    <property type="component" value="Unassembled WGS sequence"/>
</dbReference>
<dbReference type="NCBIfam" id="TIGR00614">
    <property type="entry name" value="recQ_fam"/>
    <property type="match status" value="1"/>
</dbReference>
<evidence type="ECO:0000256" key="12">
    <source>
        <dbReference type="ARBA" id="ARBA00023172"/>
    </source>
</evidence>
<dbReference type="GO" id="GO:0009432">
    <property type="term" value="P:SOS response"/>
    <property type="evidence" value="ECO:0007669"/>
    <property type="project" value="UniProtKB-UniRule"/>
</dbReference>
<keyword evidence="4" id="KW-0479">Metal-binding</keyword>
<dbReference type="Pfam" id="PF16124">
    <property type="entry name" value="RecQ_Zn_bind"/>
    <property type="match status" value="1"/>
</dbReference>
<dbReference type="EC" id="5.6.2.4" evidence="16"/>
<comment type="caution">
    <text evidence="20">The sequence shown here is derived from an EMBL/GenBank/DDBJ whole genome shotgun (WGS) entry which is preliminary data.</text>
</comment>
<dbReference type="Pfam" id="PF00270">
    <property type="entry name" value="DEAD"/>
    <property type="match status" value="1"/>
</dbReference>
<dbReference type="GO" id="GO:0009378">
    <property type="term" value="F:four-way junction helicase activity"/>
    <property type="evidence" value="ECO:0007669"/>
    <property type="project" value="TreeGrafter"/>
</dbReference>
<keyword evidence="10" id="KW-0067">ATP-binding</keyword>
<keyword evidence="5" id="KW-0547">Nucleotide-binding</keyword>
<protein>
    <recommendedName>
        <fullName evidence="16">DNA helicase RecQ</fullName>
        <ecNumber evidence="16">5.6.2.4</ecNumber>
    </recommendedName>
</protein>
<dbReference type="InterPro" id="IPR044876">
    <property type="entry name" value="HRDC_dom_sf"/>
</dbReference>
<dbReference type="InterPro" id="IPR002121">
    <property type="entry name" value="HRDC_dom"/>
</dbReference>
<dbReference type="PROSITE" id="PS51192">
    <property type="entry name" value="HELICASE_ATP_BIND_1"/>
    <property type="match status" value="1"/>
</dbReference>
<dbReference type="InterPro" id="IPR006293">
    <property type="entry name" value="DNA_helicase_ATP-dep_RecQ_bac"/>
</dbReference>
<dbReference type="InterPro" id="IPR014001">
    <property type="entry name" value="Helicase_ATP-bd"/>
</dbReference>
<dbReference type="InterPro" id="IPR032284">
    <property type="entry name" value="RecQ_Zn-bd"/>
</dbReference>
<dbReference type="SMART" id="SM00490">
    <property type="entry name" value="HELICc"/>
    <property type="match status" value="1"/>
</dbReference>
<dbReference type="GO" id="GO:0005737">
    <property type="term" value="C:cytoplasm"/>
    <property type="evidence" value="ECO:0007669"/>
    <property type="project" value="TreeGrafter"/>
</dbReference>
<evidence type="ECO:0000256" key="11">
    <source>
        <dbReference type="ARBA" id="ARBA00023125"/>
    </source>
</evidence>
<dbReference type="SMART" id="SM00956">
    <property type="entry name" value="RQC"/>
    <property type="match status" value="1"/>
</dbReference>
<keyword evidence="11" id="KW-0238">DNA-binding</keyword>
<evidence type="ECO:0000256" key="8">
    <source>
        <dbReference type="ARBA" id="ARBA00022806"/>
    </source>
</evidence>
<evidence type="ECO:0000256" key="6">
    <source>
        <dbReference type="ARBA" id="ARBA00022763"/>
    </source>
</evidence>
<evidence type="ECO:0000256" key="15">
    <source>
        <dbReference type="ARBA" id="ARBA00034617"/>
    </source>
</evidence>
<dbReference type="SUPFAM" id="SSF47819">
    <property type="entry name" value="HRDC-like"/>
    <property type="match status" value="1"/>
</dbReference>
<dbReference type="InterPro" id="IPR027417">
    <property type="entry name" value="P-loop_NTPase"/>
</dbReference>
<dbReference type="NCBIfam" id="TIGR01389">
    <property type="entry name" value="recQ"/>
    <property type="match status" value="1"/>
</dbReference>
<evidence type="ECO:0000313" key="20">
    <source>
        <dbReference type="EMBL" id="GLK53876.1"/>
    </source>
</evidence>
<dbReference type="InterPro" id="IPR036388">
    <property type="entry name" value="WH-like_DNA-bd_sf"/>
</dbReference>
<comment type="similarity">
    <text evidence="3">Belongs to the helicase family. RecQ subfamily.</text>
</comment>
<dbReference type="InterPro" id="IPR001650">
    <property type="entry name" value="Helicase_C-like"/>
</dbReference>
<dbReference type="GO" id="GO:0005524">
    <property type="term" value="F:ATP binding"/>
    <property type="evidence" value="ECO:0007669"/>
    <property type="project" value="UniProtKB-KW"/>
</dbReference>
<dbReference type="GO" id="GO:0006310">
    <property type="term" value="P:DNA recombination"/>
    <property type="evidence" value="ECO:0007669"/>
    <property type="project" value="UniProtKB-UniRule"/>
</dbReference>
<dbReference type="PROSITE" id="PS51194">
    <property type="entry name" value="HELICASE_CTER"/>
    <property type="match status" value="1"/>
</dbReference>
<dbReference type="FunFam" id="3.40.50.300:FF:001389">
    <property type="entry name" value="ATP-dependent DNA helicase RecQ"/>
    <property type="match status" value="1"/>
</dbReference>
<dbReference type="GO" id="GO:0016787">
    <property type="term" value="F:hydrolase activity"/>
    <property type="evidence" value="ECO:0007669"/>
    <property type="project" value="UniProtKB-KW"/>
</dbReference>
<dbReference type="Pfam" id="PF09382">
    <property type="entry name" value="RQC"/>
    <property type="match status" value="1"/>
</dbReference>
<evidence type="ECO:0000259" key="18">
    <source>
        <dbReference type="PROSITE" id="PS51192"/>
    </source>
</evidence>
<evidence type="ECO:0000256" key="2">
    <source>
        <dbReference type="ARBA" id="ARBA00001947"/>
    </source>
</evidence>
<dbReference type="Pfam" id="PF00271">
    <property type="entry name" value="Helicase_C"/>
    <property type="match status" value="1"/>
</dbReference>
<dbReference type="CDD" id="cd18794">
    <property type="entry name" value="SF2_C_RecQ"/>
    <property type="match status" value="1"/>
</dbReference>
<proteinExistence type="inferred from homology"/>
<dbReference type="GO" id="GO:0006281">
    <property type="term" value="P:DNA repair"/>
    <property type="evidence" value="ECO:0007669"/>
    <property type="project" value="UniProtKB-KW"/>
</dbReference>
<evidence type="ECO:0000256" key="3">
    <source>
        <dbReference type="ARBA" id="ARBA00005446"/>
    </source>
</evidence>
<dbReference type="GO" id="GO:0003677">
    <property type="term" value="F:DNA binding"/>
    <property type="evidence" value="ECO:0007669"/>
    <property type="project" value="UniProtKB-KW"/>
</dbReference>
<gene>
    <name evidence="20" type="ORF">GCM10017621_33840</name>
</gene>
<evidence type="ECO:0000256" key="16">
    <source>
        <dbReference type="NCBIfam" id="TIGR01389"/>
    </source>
</evidence>
<dbReference type="SMART" id="SM00487">
    <property type="entry name" value="DEXDc"/>
    <property type="match status" value="1"/>
</dbReference>
<reference evidence="20" key="2">
    <citation type="submission" date="2023-01" db="EMBL/GenBank/DDBJ databases">
        <authorList>
            <person name="Sun Q."/>
            <person name="Evtushenko L."/>
        </authorList>
    </citation>
    <scope>NUCLEOTIDE SEQUENCE</scope>
    <source>
        <strain evidence="20">VKM B-1513</strain>
    </source>
</reference>
<evidence type="ECO:0000259" key="17">
    <source>
        <dbReference type="PROSITE" id="PS50967"/>
    </source>
</evidence>
<dbReference type="AlphaFoldDB" id="A0A9W6MQD9"/>
<dbReference type="GO" id="GO:0030894">
    <property type="term" value="C:replisome"/>
    <property type="evidence" value="ECO:0007669"/>
    <property type="project" value="TreeGrafter"/>
</dbReference>
<keyword evidence="21" id="KW-1185">Reference proteome</keyword>
<comment type="cofactor">
    <cofactor evidence="2">
        <name>Zn(2+)</name>
        <dbReference type="ChEBI" id="CHEBI:29105"/>
    </cofactor>
</comment>
<evidence type="ECO:0000256" key="1">
    <source>
        <dbReference type="ARBA" id="ARBA00001946"/>
    </source>
</evidence>
<dbReference type="CDD" id="cd17920">
    <property type="entry name" value="DEXHc_RecQ"/>
    <property type="match status" value="1"/>
</dbReference>
<dbReference type="PANTHER" id="PTHR13710">
    <property type="entry name" value="DNA HELICASE RECQ FAMILY MEMBER"/>
    <property type="match status" value="1"/>
</dbReference>
<evidence type="ECO:0000256" key="7">
    <source>
        <dbReference type="ARBA" id="ARBA00022801"/>
    </source>
</evidence>
<dbReference type="PANTHER" id="PTHR13710:SF105">
    <property type="entry name" value="ATP-DEPENDENT DNA HELICASE Q1"/>
    <property type="match status" value="1"/>
</dbReference>
<dbReference type="PROSITE" id="PS50967">
    <property type="entry name" value="HRDC"/>
    <property type="match status" value="1"/>
</dbReference>
<evidence type="ECO:0000256" key="10">
    <source>
        <dbReference type="ARBA" id="ARBA00022840"/>
    </source>
</evidence>
<accession>A0A9W6MQD9</accession>
<comment type="cofactor">
    <cofactor evidence="1">
        <name>Mg(2+)</name>
        <dbReference type="ChEBI" id="CHEBI:18420"/>
    </cofactor>
</comment>
<dbReference type="SUPFAM" id="SSF52540">
    <property type="entry name" value="P-loop containing nucleoside triphosphate hydrolases"/>
    <property type="match status" value="2"/>
</dbReference>
<keyword evidence="12" id="KW-0233">DNA recombination</keyword>
<evidence type="ECO:0000256" key="13">
    <source>
        <dbReference type="ARBA" id="ARBA00023204"/>
    </source>
</evidence>
<evidence type="ECO:0000256" key="4">
    <source>
        <dbReference type="ARBA" id="ARBA00022723"/>
    </source>
</evidence>
<comment type="catalytic activity">
    <reaction evidence="15">
        <text>Couples ATP hydrolysis with the unwinding of duplex DNA by translocating in the 3'-5' direction.</text>
        <dbReference type="EC" id="5.6.2.4"/>
    </reaction>
</comment>
<dbReference type="Gene3D" id="1.10.10.10">
    <property type="entry name" value="Winged helix-like DNA-binding domain superfamily/Winged helix DNA-binding domain"/>
    <property type="match status" value="1"/>
</dbReference>
<dbReference type="Gene3D" id="1.10.150.80">
    <property type="entry name" value="HRDC domain"/>
    <property type="match status" value="1"/>
</dbReference>
<keyword evidence="14" id="KW-0413">Isomerase</keyword>
<dbReference type="InterPro" id="IPR010997">
    <property type="entry name" value="HRDC-like_sf"/>
</dbReference>
<keyword evidence="8 20" id="KW-0347">Helicase</keyword>
<evidence type="ECO:0000259" key="19">
    <source>
        <dbReference type="PROSITE" id="PS51194"/>
    </source>
</evidence>
<evidence type="ECO:0000256" key="9">
    <source>
        <dbReference type="ARBA" id="ARBA00022833"/>
    </source>
</evidence>
<feature type="domain" description="HRDC" evidence="17">
    <location>
        <begin position="524"/>
        <end position="598"/>
    </location>
</feature>
<dbReference type="InterPro" id="IPR011545">
    <property type="entry name" value="DEAD/DEAH_box_helicase_dom"/>
</dbReference>
<dbReference type="EMBL" id="BSFE01000015">
    <property type="protein sequence ID" value="GLK53876.1"/>
    <property type="molecule type" value="Genomic_DNA"/>
</dbReference>
<keyword evidence="7" id="KW-0378">Hydrolase</keyword>
<dbReference type="GO" id="GO:0046872">
    <property type="term" value="F:metal ion binding"/>
    <property type="evidence" value="ECO:0007669"/>
    <property type="project" value="UniProtKB-KW"/>
</dbReference>
<evidence type="ECO:0000256" key="14">
    <source>
        <dbReference type="ARBA" id="ARBA00023235"/>
    </source>
</evidence>
<dbReference type="InterPro" id="IPR004589">
    <property type="entry name" value="DNA_helicase_ATP-dep_RecQ"/>
</dbReference>
<dbReference type="GO" id="GO:0043138">
    <property type="term" value="F:3'-5' DNA helicase activity"/>
    <property type="evidence" value="ECO:0007669"/>
    <property type="project" value="UniProtKB-EC"/>
</dbReference>
<evidence type="ECO:0000256" key="5">
    <source>
        <dbReference type="ARBA" id="ARBA00022741"/>
    </source>
</evidence>
<dbReference type="GO" id="GO:0043590">
    <property type="term" value="C:bacterial nucleoid"/>
    <property type="evidence" value="ECO:0007669"/>
    <property type="project" value="TreeGrafter"/>
</dbReference>
<dbReference type="InterPro" id="IPR018982">
    <property type="entry name" value="RQC_domain"/>
</dbReference>
<feature type="domain" description="Helicase ATP-binding" evidence="18">
    <location>
        <begin position="25"/>
        <end position="193"/>
    </location>
</feature>